<evidence type="ECO:0000256" key="2">
    <source>
        <dbReference type="PROSITE-ProRule" id="PRU00108"/>
    </source>
</evidence>
<dbReference type="Gene3D" id="1.10.10.60">
    <property type="entry name" value="Homeodomain-like"/>
    <property type="match status" value="1"/>
</dbReference>
<dbReference type="AlphaFoldDB" id="A0A1E5UWV2"/>
<comment type="subcellular location">
    <subcellularLocation>
        <location evidence="1 2">Nucleus</location>
    </subcellularLocation>
</comment>
<dbReference type="STRING" id="888268.A0A1E5UWV2"/>
<keyword evidence="2" id="KW-0238">DNA-binding</keyword>
<gene>
    <name evidence="5" type="ORF">BAE44_0021568</name>
</gene>
<dbReference type="InterPro" id="IPR001356">
    <property type="entry name" value="HD"/>
</dbReference>
<sequence length="222" mass="25085">MEQGMGPQSSSTKKARSFRFKPAEVKEMEERLKPRATRKPDRVLIKELAEKFSYSLDRAGMIPVNPKQVLNWFRYRRYKRDTKLARGAPAIAPPPENAGSSSTDQQQQRQLTAFGIGPAIGKMQAPPLQEVMVHYSGFGAEEAEWINARTCLRQRSLPCKATECVSAAPGDIVLCCKLSEKSSLYFDAEVKDIERKSHDSIACDCMFHVCYEHDKSEVLLHF</sequence>
<evidence type="ECO:0000313" key="6">
    <source>
        <dbReference type="Proteomes" id="UP000095767"/>
    </source>
</evidence>
<keyword evidence="2" id="KW-0539">Nucleus</keyword>
<protein>
    <recommendedName>
        <fullName evidence="4">Homeobox domain-containing protein</fullName>
    </recommendedName>
</protein>
<comment type="caution">
    <text evidence="5">The sequence shown here is derived from an EMBL/GenBank/DDBJ whole genome shotgun (WGS) entry which is preliminary data.</text>
</comment>
<proteinExistence type="predicted"/>
<feature type="DNA-binding region" description="Homeobox" evidence="2">
    <location>
        <begin position="13"/>
        <end position="84"/>
    </location>
</feature>
<dbReference type="Proteomes" id="UP000095767">
    <property type="component" value="Unassembled WGS sequence"/>
</dbReference>
<dbReference type="Gene3D" id="2.40.50.40">
    <property type="match status" value="1"/>
</dbReference>
<dbReference type="PROSITE" id="PS50071">
    <property type="entry name" value="HOMEOBOX_2"/>
    <property type="match status" value="1"/>
</dbReference>
<organism evidence="5 6">
    <name type="scientific">Dichanthelium oligosanthes</name>
    <dbReference type="NCBI Taxonomy" id="888268"/>
    <lineage>
        <taxon>Eukaryota</taxon>
        <taxon>Viridiplantae</taxon>
        <taxon>Streptophyta</taxon>
        <taxon>Embryophyta</taxon>
        <taxon>Tracheophyta</taxon>
        <taxon>Spermatophyta</taxon>
        <taxon>Magnoliopsida</taxon>
        <taxon>Liliopsida</taxon>
        <taxon>Poales</taxon>
        <taxon>Poaceae</taxon>
        <taxon>PACMAD clade</taxon>
        <taxon>Panicoideae</taxon>
        <taxon>Panicodae</taxon>
        <taxon>Paniceae</taxon>
        <taxon>Dichantheliinae</taxon>
        <taxon>Dichanthelium</taxon>
    </lineage>
</organism>
<dbReference type="PANTHER" id="PTHR33827">
    <property type="entry name" value="PROTEIN SAWADEE HOMEODOMAIN HOMOLOG 2"/>
    <property type="match status" value="1"/>
</dbReference>
<dbReference type="SUPFAM" id="SSF46689">
    <property type="entry name" value="Homeodomain-like"/>
    <property type="match status" value="1"/>
</dbReference>
<dbReference type="PANTHER" id="PTHR33827:SF6">
    <property type="entry name" value="HOMEODOMAIN-LIKE TRANSCRIPTION FACTOR SUPERFAMILY PROTEIN-RELATED"/>
    <property type="match status" value="1"/>
</dbReference>
<feature type="compositionally biased region" description="Polar residues" evidence="3">
    <location>
        <begin position="98"/>
        <end position="108"/>
    </location>
</feature>
<evidence type="ECO:0000313" key="5">
    <source>
        <dbReference type="EMBL" id="OEL17412.1"/>
    </source>
</evidence>
<keyword evidence="2" id="KW-0371">Homeobox</keyword>
<dbReference type="OrthoDB" id="618164at2759"/>
<dbReference type="Pfam" id="PF16719">
    <property type="entry name" value="SAWADEE"/>
    <property type="match status" value="1"/>
</dbReference>
<feature type="compositionally biased region" description="Polar residues" evidence="3">
    <location>
        <begin position="1"/>
        <end position="12"/>
    </location>
</feature>
<dbReference type="EMBL" id="LWDX02059998">
    <property type="protein sequence ID" value="OEL17412.1"/>
    <property type="molecule type" value="Genomic_DNA"/>
</dbReference>
<feature type="region of interest" description="Disordered" evidence="3">
    <location>
        <begin position="1"/>
        <end position="35"/>
    </location>
</feature>
<dbReference type="GO" id="GO:0005634">
    <property type="term" value="C:nucleus"/>
    <property type="evidence" value="ECO:0007669"/>
    <property type="project" value="UniProtKB-SubCell"/>
</dbReference>
<dbReference type="InterPro" id="IPR032001">
    <property type="entry name" value="SAWADEE_dom"/>
</dbReference>
<feature type="domain" description="Homeobox" evidence="4">
    <location>
        <begin position="11"/>
        <end position="83"/>
    </location>
</feature>
<reference evidence="5 6" key="1">
    <citation type="submission" date="2016-09" db="EMBL/GenBank/DDBJ databases">
        <title>The draft genome of Dichanthelium oligosanthes: A C3 panicoid grass species.</title>
        <authorList>
            <person name="Studer A.J."/>
            <person name="Schnable J.C."/>
            <person name="Brutnell T.P."/>
        </authorList>
    </citation>
    <scope>NUCLEOTIDE SEQUENCE [LARGE SCALE GENOMIC DNA]</scope>
    <source>
        <strain evidence="6">cv. Kellogg 1175</strain>
        <tissue evidence="5">Leaf</tissue>
    </source>
</reference>
<evidence type="ECO:0000259" key="4">
    <source>
        <dbReference type="PROSITE" id="PS50071"/>
    </source>
</evidence>
<accession>A0A1E5UWV2</accession>
<keyword evidence="6" id="KW-1185">Reference proteome</keyword>
<dbReference type="GO" id="GO:0003677">
    <property type="term" value="F:DNA binding"/>
    <property type="evidence" value="ECO:0007669"/>
    <property type="project" value="UniProtKB-UniRule"/>
</dbReference>
<dbReference type="InterPro" id="IPR039276">
    <property type="entry name" value="SHH1/2"/>
</dbReference>
<evidence type="ECO:0000256" key="1">
    <source>
        <dbReference type="ARBA" id="ARBA00004123"/>
    </source>
</evidence>
<dbReference type="InterPro" id="IPR009057">
    <property type="entry name" value="Homeodomain-like_sf"/>
</dbReference>
<dbReference type="Gene3D" id="2.30.30.140">
    <property type="match status" value="1"/>
</dbReference>
<dbReference type="GO" id="GO:0003682">
    <property type="term" value="F:chromatin binding"/>
    <property type="evidence" value="ECO:0007669"/>
    <property type="project" value="InterPro"/>
</dbReference>
<name>A0A1E5UWV2_9POAL</name>
<evidence type="ECO:0000256" key="3">
    <source>
        <dbReference type="SAM" id="MobiDB-lite"/>
    </source>
</evidence>
<feature type="region of interest" description="Disordered" evidence="3">
    <location>
        <begin position="85"/>
        <end position="108"/>
    </location>
</feature>
<feature type="compositionally biased region" description="Basic and acidic residues" evidence="3">
    <location>
        <begin position="21"/>
        <end position="35"/>
    </location>
</feature>